<name>A0A8J8NYC2_HALGN</name>
<sequence length="194" mass="22683">MQIQHMVVQTQASQLSATHTIKEDNLIHVLDLMDTDLDESTKIKCNVNILDSVSFFSGYGPVNFIQLLCYQYCKTMLIHFFSDKYFALAFLTVYPSLKSLWEEQLSREKETFRAKNSGIFQEFRECLIESLGVDPECEEMSYKQYDGKSDARKITERLNVQKKYKRMEKIKEKQGKLLPLVKNDGKGQNKRQKK</sequence>
<protein>
    <submittedName>
        <fullName evidence="2">Uncharacterized protein</fullName>
    </submittedName>
</protein>
<dbReference type="AlphaFoldDB" id="A0A8J8NYC2"/>
<feature type="region of interest" description="Disordered" evidence="1">
    <location>
        <begin position="171"/>
        <end position="194"/>
    </location>
</feature>
<comment type="caution">
    <text evidence="2">The sequence shown here is derived from an EMBL/GenBank/DDBJ whole genome shotgun (WGS) entry which is preliminary data.</text>
</comment>
<dbReference type="EMBL" id="RRYP01002748">
    <property type="protein sequence ID" value="TNV84457.1"/>
    <property type="molecule type" value="Genomic_DNA"/>
</dbReference>
<dbReference type="Proteomes" id="UP000785679">
    <property type="component" value="Unassembled WGS sequence"/>
</dbReference>
<organism evidence="2 3">
    <name type="scientific">Halteria grandinella</name>
    <dbReference type="NCBI Taxonomy" id="5974"/>
    <lineage>
        <taxon>Eukaryota</taxon>
        <taxon>Sar</taxon>
        <taxon>Alveolata</taxon>
        <taxon>Ciliophora</taxon>
        <taxon>Intramacronucleata</taxon>
        <taxon>Spirotrichea</taxon>
        <taxon>Stichotrichia</taxon>
        <taxon>Sporadotrichida</taxon>
        <taxon>Halteriidae</taxon>
        <taxon>Halteria</taxon>
    </lineage>
</organism>
<proteinExistence type="predicted"/>
<keyword evidence="3" id="KW-1185">Reference proteome</keyword>
<reference evidence="2" key="1">
    <citation type="submission" date="2019-06" db="EMBL/GenBank/DDBJ databases">
        <authorList>
            <person name="Zheng W."/>
        </authorList>
    </citation>
    <scope>NUCLEOTIDE SEQUENCE</scope>
    <source>
        <strain evidence="2">QDHG01</strain>
    </source>
</reference>
<evidence type="ECO:0000313" key="2">
    <source>
        <dbReference type="EMBL" id="TNV84457.1"/>
    </source>
</evidence>
<evidence type="ECO:0000256" key="1">
    <source>
        <dbReference type="SAM" id="MobiDB-lite"/>
    </source>
</evidence>
<gene>
    <name evidence="2" type="ORF">FGO68_gene2330</name>
</gene>
<evidence type="ECO:0000313" key="3">
    <source>
        <dbReference type="Proteomes" id="UP000785679"/>
    </source>
</evidence>
<accession>A0A8J8NYC2</accession>